<dbReference type="OrthoDB" id="4139357at2759"/>
<evidence type="ECO:0000256" key="6">
    <source>
        <dbReference type="SAM" id="Phobius"/>
    </source>
</evidence>
<feature type="transmembrane region" description="Helical" evidence="6">
    <location>
        <begin position="150"/>
        <end position="170"/>
    </location>
</feature>
<evidence type="ECO:0000256" key="1">
    <source>
        <dbReference type="ARBA" id="ARBA00004141"/>
    </source>
</evidence>
<feature type="transmembrane region" description="Helical" evidence="6">
    <location>
        <begin position="329"/>
        <end position="349"/>
    </location>
</feature>
<dbReference type="PANTHER" id="PTHR23501:SF109">
    <property type="entry name" value="MAJOR FACILITATOR SUPERFAMILY (MFS) PROFILE DOMAIN-CONTAINING PROTEIN-RELATED"/>
    <property type="match status" value="1"/>
</dbReference>
<evidence type="ECO:0000256" key="3">
    <source>
        <dbReference type="ARBA" id="ARBA00022692"/>
    </source>
</evidence>
<evidence type="ECO:0000313" key="8">
    <source>
        <dbReference type="EMBL" id="KAF2494363.1"/>
    </source>
</evidence>
<dbReference type="PROSITE" id="PS00216">
    <property type="entry name" value="SUGAR_TRANSPORT_1"/>
    <property type="match status" value="1"/>
</dbReference>
<evidence type="ECO:0000256" key="2">
    <source>
        <dbReference type="ARBA" id="ARBA00022448"/>
    </source>
</evidence>
<feature type="transmembrane region" description="Helical" evidence="6">
    <location>
        <begin position="60"/>
        <end position="77"/>
    </location>
</feature>
<dbReference type="Proteomes" id="UP000799750">
    <property type="component" value="Unassembled WGS sequence"/>
</dbReference>
<feature type="transmembrane region" description="Helical" evidence="6">
    <location>
        <begin position="191"/>
        <end position="212"/>
    </location>
</feature>
<reference evidence="8" key="1">
    <citation type="journal article" date="2020" name="Stud. Mycol.">
        <title>101 Dothideomycetes genomes: a test case for predicting lifestyles and emergence of pathogens.</title>
        <authorList>
            <person name="Haridas S."/>
            <person name="Albert R."/>
            <person name="Binder M."/>
            <person name="Bloem J."/>
            <person name="Labutti K."/>
            <person name="Salamov A."/>
            <person name="Andreopoulos B."/>
            <person name="Baker S."/>
            <person name="Barry K."/>
            <person name="Bills G."/>
            <person name="Bluhm B."/>
            <person name="Cannon C."/>
            <person name="Castanera R."/>
            <person name="Culley D."/>
            <person name="Daum C."/>
            <person name="Ezra D."/>
            <person name="Gonzalez J."/>
            <person name="Henrissat B."/>
            <person name="Kuo A."/>
            <person name="Liang C."/>
            <person name="Lipzen A."/>
            <person name="Lutzoni F."/>
            <person name="Magnuson J."/>
            <person name="Mondo S."/>
            <person name="Nolan M."/>
            <person name="Ohm R."/>
            <person name="Pangilinan J."/>
            <person name="Park H.-J."/>
            <person name="Ramirez L."/>
            <person name="Alfaro M."/>
            <person name="Sun H."/>
            <person name="Tritt A."/>
            <person name="Yoshinaga Y."/>
            <person name="Zwiers L.-H."/>
            <person name="Turgeon B."/>
            <person name="Goodwin S."/>
            <person name="Spatafora J."/>
            <person name="Crous P."/>
            <person name="Grigoriev I."/>
        </authorList>
    </citation>
    <scope>NUCLEOTIDE SEQUENCE</scope>
    <source>
        <strain evidence="8">CBS 269.34</strain>
    </source>
</reference>
<keyword evidence="5 6" id="KW-0472">Membrane</keyword>
<evidence type="ECO:0000259" key="7">
    <source>
        <dbReference type="PROSITE" id="PS50850"/>
    </source>
</evidence>
<feature type="transmembrane region" description="Helical" evidence="6">
    <location>
        <begin position="355"/>
        <end position="380"/>
    </location>
</feature>
<keyword evidence="3 6" id="KW-0812">Transmembrane</keyword>
<feature type="transmembrane region" description="Helical" evidence="6">
    <location>
        <begin position="83"/>
        <end position="106"/>
    </location>
</feature>
<evidence type="ECO:0000256" key="4">
    <source>
        <dbReference type="ARBA" id="ARBA00022989"/>
    </source>
</evidence>
<dbReference type="InterPro" id="IPR053791">
    <property type="entry name" value="MFS_Tri12-like"/>
</dbReference>
<protein>
    <submittedName>
        <fullName evidence="8">MFS general substrate transporter</fullName>
    </submittedName>
</protein>
<dbReference type="Pfam" id="PF06609">
    <property type="entry name" value="TRI12"/>
    <property type="match status" value="1"/>
</dbReference>
<dbReference type="AlphaFoldDB" id="A0A6A6QRJ4"/>
<keyword evidence="2" id="KW-0813">Transport</keyword>
<feature type="transmembrane region" description="Helical" evidence="6">
    <location>
        <begin position="387"/>
        <end position="409"/>
    </location>
</feature>
<feature type="transmembrane region" description="Helical" evidence="6">
    <location>
        <begin position="299"/>
        <end position="322"/>
    </location>
</feature>
<evidence type="ECO:0000313" key="9">
    <source>
        <dbReference type="Proteomes" id="UP000799750"/>
    </source>
</evidence>
<feature type="domain" description="Major facilitator superfamily (MFS) profile" evidence="7">
    <location>
        <begin position="1"/>
        <end position="509"/>
    </location>
</feature>
<dbReference type="SUPFAM" id="SSF103473">
    <property type="entry name" value="MFS general substrate transporter"/>
    <property type="match status" value="1"/>
</dbReference>
<dbReference type="Gene3D" id="1.20.1250.20">
    <property type="entry name" value="MFS general substrate transporter like domains"/>
    <property type="match status" value="1"/>
</dbReference>
<proteinExistence type="predicted"/>
<evidence type="ECO:0000256" key="5">
    <source>
        <dbReference type="ARBA" id="ARBA00023136"/>
    </source>
</evidence>
<dbReference type="CDD" id="cd06179">
    <property type="entry name" value="MFS_TRI12_like"/>
    <property type="match status" value="1"/>
</dbReference>
<dbReference type="InterPro" id="IPR020846">
    <property type="entry name" value="MFS_dom"/>
</dbReference>
<name>A0A6A6QRJ4_9PEZI</name>
<dbReference type="GO" id="GO:0005886">
    <property type="term" value="C:plasma membrane"/>
    <property type="evidence" value="ECO:0007669"/>
    <property type="project" value="TreeGrafter"/>
</dbReference>
<dbReference type="PANTHER" id="PTHR23501">
    <property type="entry name" value="MAJOR FACILITATOR SUPERFAMILY"/>
    <property type="match status" value="1"/>
</dbReference>
<accession>A0A6A6QRJ4</accession>
<feature type="transmembrane region" description="Helical" evidence="6">
    <location>
        <begin position="118"/>
        <end position="138"/>
    </location>
</feature>
<dbReference type="GO" id="GO:0022857">
    <property type="term" value="F:transmembrane transporter activity"/>
    <property type="evidence" value="ECO:0007669"/>
    <property type="project" value="InterPro"/>
</dbReference>
<comment type="subcellular location">
    <subcellularLocation>
        <location evidence="1">Membrane</location>
        <topology evidence="1">Multi-pass membrane protein</topology>
    </subcellularLocation>
</comment>
<dbReference type="InterPro" id="IPR010573">
    <property type="entry name" value="MFS_Str1/Tri12-like"/>
</dbReference>
<feature type="transmembrane region" description="Helical" evidence="6">
    <location>
        <begin position="482"/>
        <end position="501"/>
    </location>
</feature>
<feature type="transmembrane region" description="Helical" evidence="6">
    <location>
        <begin position="265"/>
        <end position="284"/>
    </location>
</feature>
<gene>
    <name evidence="8" type="ORF">BU16DRAFT_550390</name>
</gene>
<dbReference type="InterPro" id="IPR036259">
    <property type="entry name" value="MFS_trans_sf"/>
</dbReference>
<dbReference type="EMBL" id="MU004190">
    <property type="protein sequence ID" value="KAF2494363.1"/>
    <property type="molecule type" value="Genomic_DNA"/>
</dbReference>
<keyword evidence="4 6" id="KW-1133">Transmembrane helix</keyword>
<keyword evidence="9" id="KW-1185">Reference proteome</keyword>
<feature type="transmembrane region" description="Helical" evidence="6">
    <location>
        <begin position="224"/>
        <end position="244"/>
    </location>
</feature>
<feature type="transmembrane region" description="Helical" evidence="6">
    <location>
        <begin position="30"/>
        <end position="48"/>
    </location>
</feature>
<organism evidence="8 9">
    <name type="scientific">Lophium mytilinum</name>
    <dbReference type="NCBI Taxonomy" id="390894"/>
    <lineage>
        <taxon>Eukaryota</taxon>
        <taxon>Fungi</taxon>
        <taxon>Dikarya</taxon>
        <taxon>Ascomycota</taxon>
        <taxon>Pezizomycotina</taxon>
        <taxon>Dothideomycetes</taxon>
        <taxon>Pleosporomycetidae</taxon>
        <taxon>Mytilinidiales</taxon>
        <taxon>Mytilinidiaceae</taxon>
        <taxon>Lophium</taxon>
    </lineage>
</organism>
<dbReference type="PROSITE" id="PS50850">
    <property type="entry name" value="MFS"/>
    <property type="match status" value="1"/>
</dbReference>
<sequence>MIGYNGAGFSLSLVGPIIGTINKDLGSKPYYAWIAIAWNIANAISVTVSGRLMDIFGRRYLMIFGNLLGVVACIVAGTADSVGVVICGVTILGYATGFQLQATAAIAELVPNKYRPAVTGLVAFSLLIPAAFGAPIAYHLIGHATWRWSFWITLIVDAVACVLLTLVYFPPTFGQKHSLDHKTKWRQVAEFDFFGLFLFIGSLISLLLGINWGGSTHPWKSAHVIVPIVIGGFGLIAFGFYEALMPLKAALIPQALLADVRGFDVVIVTIFVAGMLLYSLQVLWPTQIQTMYTTDTMRIGWISCTFSAATNVGALALGAVLAKIGHARLIYVVVVALETAFVAGMAGMTPETLGGAVTLVALAGLCVGCVNLISVTMIILRCRDEYIGVAVGLAGTARTVGGAIATAIYSTVLNNKVTEVLPTKVAEAVVPLGFKVQDLSELITALLEGSPTGLEKVPGISPRIISSAASAVKDSYGEGFKLIYLISIAFGAVALISAIGTKNIDDTLTDHLAVELNQGRHTEESKETKESKEP</sequence>
<dbReference type="InterPro" id="IPR005829">
    <property type="entry name" value="Sugar_transporter_CS"/>
</dbReference>